<protein>
    <recommendedName>
        <fullName evidence="2">N-acetylmuramoyl-L-alanine amidase</fullName>
        <ecNumber evidence="2">3.5.1.28</ecNumber>
    </recommendedName>
</protein>
<evidence type="ECO:0000256" key="3">
    <source>
        <dbReference type="ARBA" id="ARBA00022529"/>
    </source>
</evidence>
<keyword evidence="3" id="KW-0929">Antimicrobial</keyword>
<sequence length="476" mass="51891">MPAYTQDGIAIGIIAEGRRSRSGEGQLDHPVISEKGIVIALAVALVETNLKMYANRSDPESLNFPHDAVGSDANSVGVFQQRAPWWGTVADRMDVARSAAMFYNSLYRQRVGGADYNTDRVSPGTWGQMVQQSAFPDRYDKRMAEARQIYDRLKDRVVGGAPTPPPITAPDPNWRGDPVWLKEVLEAAGLVCHVYDGAYNRGHGDFGEIWGVVAHHTGSFGETPKGIAQHPSLGLASQLYLGRNGEYTLCGVGIAWHAGQGSYPGLPTNDANRLTIGIEAANDGGGSPPGKRDAWSDVQYNAYVRGVAAILRKLGRDSSRVIGHKEWAGTAQGKWDPGGIDMNTFRADVARVMGELGTSTDPVLELLAMPTNQEKLDFIYNEESKKFASRSIYRTPGEGLIDTRAGFVLNVDAMAHQELVDRLAIQYHDSDAIGRIARVAAGQGADPNDTWAKEHALMVLQKIPEEVLKAWQEKNR</sequence>
<comment type="catalytic activity">
    <reaction evidence="1">
        <text>Hydrolyzes the link between N-acetylmuramoyl residues and L-amino acid residues in certain cell-wall glycopeptides.</text>
        <dbReference type="EC" id="3.5.1.28"/>
    </reaction>
</comment>
<dbReference type="GO" id="GO:0071555">
    <property type="term" value="P:cell wall organization"/>
    <property type="evidence" value="ECO:0007669"/>
    <property type="project" value="UniProtKB-KW"/>
</dbReference>
<dbReference type="EMBL" id="KJ595575">
    <property type="protein sequence ID" value="AID18297.1"/>
    <property type="molecule type" value="Genomic_DNA"/>
</dbReference>
<feature type="domain" description="N-acetylmuramoyl-L-alanine amidase" evidence="7">
    <location>
        <begin position="196"/>
        <end position="338"/>
    </location>
</feature>
<keyword evidence="6" id="KW-0961">Cell wall biogenesis/degradation</keyword>
<evidence type="ECO:0000256" key="6">
    <source>
        <dbReference type="ARBA" id="ARBA00023316"/>
    </source>
</evidence>
<dbReference type="GO" id="GO:0001897">
    <property type="term" value="P:symbiont-mediated cytolysis of host cell"/>
    <property type="evidence" value="ECO:0007669"/>
    <property type="project" value="UniProtKB-ARBA"/>
</dbReference>
<dbReference type="Proteomes" id="UP000027390">
    <property type="component" value="Segment"/>
</dbReference>
<accession>A0A068CH34</accession>
<dbReference type="GO" id="GO:0008745">
    <property type="term" value="F:N-acetylmuramoyl-L-alanine amidase activity"/>
    <property type="evidence" value="ECO:0007669"/>
    <property type="project" value="UniProtKB-EC"/>
</dbReference>
<dbReference type="GO" id="GO:0042742">
    <property type="term" value="P:defense response to bacterium"/>
    <property type="evidence" value="ECO:0007669"/>
    <property type="project" value="UniProtKB-KW"/>
</dbReference>
<dbReference type="CDD" id="cd06583">
    <property type="entry name" value="PGRP"/>
    <property type="match status" value="1"/>
</dbReference>
<dbReference type="SUPFAM" id="SSF55846">
    <property type="entry name" value="N-acetylmuramoyl-L-alanine amidase-like"/>
    <property type="match status" value="1"/>
</dbReference>
<evidence type="ECO:0000313" key="9">
    <source>
        <dbReference type="Proteomes" id="UP000027390"/>
    </source>
</evidence>
<name>A0A068CH34_9CAUD</name>
<keyword evidence="5" id="KW-0378">Hydrolase</keyword>
<dbReference type="InterPro" id="IPR051206">
    <property type="entry name" value="NAMLAA_amidase_2"/>
</dbReference>
<gene>
    <name evidence="8" type="primary">251</name>
    <name evidence="8" type="ORF">PBI_WILLIS_251</name>
</gene>
<dbReference type="Gene3D" id="3.40.80.10">
    <property type="entry name" value="Peptidoglycan recognition protein-like"/>
    <property type="match status" value="1"/>
</dbReference>
<evidence type="ECO:0000256" key="1">
    <source>
        <dbReference type="ARBA" id="ARBA00001561"/>
    </source>
</evidence>
<evidence type="ECO:0000256" key="2">
    <source>
        <dbReference type="ARBA" id="ARBA00011901"/>
    </source>
</evidence>
<evidence type="ECO:0000259" key="7">
    <source>
        <dbReference type="SMART" id="SM00644"/>
    </source>
</evidence>
<dbReference type="InterPro" id="IPR002502">
    <property type="entry name" value="Amidase_domain"/>
</dbReference>
<dbReference type="Pfam" id="PF01510">
    <property type="entry name" value="Amidase_2"/>
    <property type="match status" value="1"/>
</dbReference>
<proteinExistence type="predicted"/>
<dbReference type="PANTHER" id="PTHR30417">
    <property type="entry name" value="N-ACETYLMURAMOYL-L-ALANINE AMIDASE AMID"/>
    <property type="match status" value="1"/>
</dbReference>
<dbReference type="SMART" id="SM00644">
    <property type="entry name" value="Ami_2"/>
    <property type="match status" value="1"/>
</dbReference>
<evidence type="ECO:0000256" key="5">
    <source>
        <dbReference type="ARBA" id="ARBA00022801"/>
    </source>
</evidence>
<dbReference type="PANTHER" id="PTHR30417:SF1">
    <property type="entry name" value="N-ACETYLMURAMOYL-L-ALANINE AMIDASE AMID"/>
    <property type="match status" value="1"/>
</dbReference>
<keyword evidence="4" id="KW-0081">Bacteriolytic enzyme</keyword>
<dbReference type="GO" id="GO:0009253">
    <property type="term" value="P:peptidoglycan catabolic process"/>
    <property type="evidence" value="ECO:0007669"/>
    <property type="project" value="InterPro"/>
</dbReference>
<dbReference type="EC" id="3.5.1.28" evidence="2"/>
<organism evidence="8 9">
    <name type="scientific">Mycobacterium phage Willis</name>
    <dbReference type="NCBI Taxonomy" id="1486404"/>
    <lineage>
        <taxon>Viruses</taxon>
        <taxon>Duplodnaviria</taxon>
        <taxon>Heunggongvirae</taxon>
        <taxon>Uroviricota</taxon>
        <taxon>Caudoviricetes</taxon>
        <taxon>Ceeclamvirinae</taxon>
        <taxon>Bixzunavirus</taxon>
        <taxon>Bixzunavirus Bxz1</taxon>
    </lineage>
</organism>
<reference evidence="8 9" key="1">
    <citation type="submission" date="2014-03" db="EMBL/GenBank/DDBJ databases">
        <authorList>
            <person name="Churilla B.M."/>
            <person name="Abrahim M.R."/>
            <person name="Burke K.A."/>
            <person name="Yu V.J."/>
            <person name="Adkins N.L."/>
            <person name="Cohen K.L."/>
            <person name="Colicchio M.A."/>
            <person name="Fasoranti T.O."/>
            <person name="Genkil J.S."/>
            <person name="Kramer Z.J."/>
            <person name="Prout A.K."/>
            <person name="Schafer C.E."/>
            <person name="Schwarz A.G."/>
            <person name="Tish M."/>
            <person name="Vispute N."/>
            <person name="Wilkes K.E."/>
            <person name="Williams C.R."/>
            <person name="Xiao X."/>
            <person name="Yoder B.A."/>
            <person name="Lapin J.S."/>
            <person name="Ott C.T."/>
            <person name="Walburn T.D."/>
            <person name="Bradley K.W."/>
            <person name="Clarke D.Q."/>
            <person name="Lewis M.F."/>
            <person name="Barker L.P."/>
            <person name="Bailey C."/>
            <person name="Asai D.J."/>
            <person name="Bowman C.A."/>
            <person name="Russell D.A."/>
            <person name="Pope W.H."/>
            <person name="Jacobs-Sera D."/>
            <person name="Hendrix R.W."/>
            <person name="Hatfull G.F."/>
        </authorList>
    </citation>
    <scope>NUCLEOTIDE SEQUENCE [LARGE SCALE GENOMIC DNA]</scope>
</reference>
<evidence type="ECO:0000313" key="8">
    <source>
        <dbReference type="EMBL" id="AID18297.1"/>
    </source>
</evidence>
<evidence type="ECO:0000256" key="4">
    <source>
        <dbReference type="ARBA" id="ARBA00022638"/>
    </source>
</evidence>
<dbReference type="InterPro" id="IPR036505">
    <property type="entry name" value="Amidase/PGRP_sf"/>
</dbReference>
<dbReference type="GO" id="GO:0009254">
    <property type="term" value="P:peptidoglycan turnover"/>
    <property type="evidence" value="ECO:0007669"/>
    <property type="project" value="TreeGrafter"/>
</dbReference>